<feature type="transmembrane region" description="Helical" evidence="20">
    <location>
        <begin position="6"/>
        <end position="24"/>
    </location>
</feature>
<dbReference type="EC" id="5.5.1.19" evidence="7"/>
<proteinExistence type="inferred from homology"/>
<keyword evidence="16" id="KW-0511">Multifunctional enzyme</keyword>
<dbReference type="Pfam" id="PF00494">
    <property type="entry name" value="SQS_PSY"/>
    <property type="match status" value="1"/>
</dbReference>
<evidence type="ECO:0000256" key="4">
    <source>
        <dbReference type="ARBA" id="ARBA00005172"/>
    </source>
</evidence>
<evidence type="ECO:0000256" key="16">
    <source>
        <dbReference type="ARBA" id="ARBA00023268"/>
    </source>
</evidence>
<dbReference type="Gene3D" id="1.10.600.10">
    <property type="entry name" value="Farnesyl Diphosphate Synthase"/>
    <property type="match status" value="1"/>
</dbReference>
<comment type="caution">
    <text evidence="21">The sequence shown here is derived from an EMBL/GenBank/DDBJ whole genome shotgun (WGS) entry which is preliminary data.</text>
</comment>
<evidence type="ECO:0000256" key="14">
    <source>
        <dbReference type="ARBA" id="ARBA00023136"/>
    </source>
</evidence>
<dbReference type="GO" id="GO:0016117">
    <property type="term" value="P:carotenoid biosynthetic process"/>
    <property type="evidence" value="ECO:0007669"/>
    <property type="project" value="UniProtKB-KW"/>
</dbReference>
<dbReference type="EC" id="2.5.1.32" evidence="8"/>
<comment type="similarity">
    <text evidence="6">In the C-terminal section; belongs to the phytoene/squalene synthase family.</text>
</comment>
<evidence type="ECO:0000256" key="9">
    <source>
        <dbReference type="ARBA" id="ARBA00018909"/>
    </source>
</evidence>
<evidence type="ECO:0000256" key="12">
    <source>
        <dbReference type="ARBA" id="ARBA00022746"/>
    </source>
</evidence>
<evidence type="ECO:0000256" key="17">
    <source>
        <dbReference type="ARBA" id="ARBA00029313"/>
    </source>
</evidence>
<keyword evidence="12" id="KW-0125">Carotenoid biosynthesis</keyword>
<dbReference type="GO" id="GO:0016872">
    <property type="term" value="F:intramolecular lyase activity"/>
    <property type="evidence" value="ECO:0007669"/>
    <property type="project" value="InterPro"/>
</dbReference>
<evidence type="ECO:0000256" key="10">
    <source>
        <dbReference type="ARBA" id="ARBA00022679"/>
    </source>
</evidence>
<evidence type="ECO:0000256" key="1">
    <source>
        <dbReference type="ARBA" id="ARBA00001805"/>
    </source>
</evidence>
<evidence type="ECO:0000313" key="21">
    <source>
        <dbReference type="EMBL" id="KAI9637936.1"/>
    </source>
</evidence>
<dbReference type="InterPro" id="IPR002060">
    <property type="entry name" value="Squ/phyt_synthse"/>
</dbReference>
<dbReference type="InterPro" id="IPR017825">
    <property type="entry name" value="Lycopene_cyclase_dom"/>
</dbReference>
<feature type="region of interest" description="Disordered" evidence="19">
    <location>
        <begin position="119"/>
        <end position="138"/>
    </location>
</feature>
<reference evidence="21" key="1">
    <citation type="journal article" date="2022" name="G3 (Bethesda)">
        <title>High quality genome of the basidiomycete yeast Dioszegia hungarica PDD-24b-2 isolated from cloud water.</title>
        <authorList>
            <person name="Jarrige D."/>
            <person name="Haridas S."/>
            <person name="Bleykasten-Grosshans C."/>
            <person name="Joly M."/>
            <person name="Nadalig T."/>
            <person name="Sancelme M."/>
            <person name="Vuilleumier S."/>
            <person name="Grigoriev I.V."/>
            <person name="Amato P."/>
            <person name="Bringel F."/>
        </authorList>
    </citation>
    <scope>NUCLEOTIDE SEQUENCE</scope>
    <source>
        <strain evidence="21">PDD-24b-2</strain>
    </source>
</reference>
<comment type="pathway">
    <text evidence="4">Carotenoid biosynthesis; phytoene biosynthesis; all-trans-phytoene from geranylgeranyl diphosphate: step 1/1.</text>
</comment>
<keyword evidence="11 20" id="KW-0812">Transmembrane</keyword>
<feature type="transmembrane region" description="Helical" evidence="20">
    <location>
        <begin position="188"/>
        <end position="208"/>
    </location>
</feature>
<protein>
    <recommendedName>
        <fullName evidence="9">Bifunctional lycopene cyclase/phytoene synthase</fullName>
        <ecNumber evidence="8">2.5.1.32</ecNumber>
        <ecNumber evidence="7">5.5.1.19</ecNumber>
    </recommendedName>
</protein>
<gene>
    <name evidence="21" type="ORF">MKK02DRAFT_23126</name>
</gene>
<name>A0AA38LXW6_9TREE</name>
<organism evidence="21 22">
    <name type="scientific">Dioszegia hungarica</name>
    <dbReference type="NCBI Taxonomy" id="4972"/>
    <lineage>
        <taxon>Eukaryota</taxon>
        <taxon>Fungi</taxon>
        <taxon>Dikarya</taxon>
        <taxon>Basidiomycota</taxon>
        <taxon>Agaricomycotina</taxon>
        <taxon>Tremellomycetes</taxon>
        <taxon>Tremellales</taxon>
        <taxon>Bulleribasidiaceae</taxon>
        <taxon>Dioszegia</taxon>
    </lineage>
</organism>
<dbReference type="GeneID" id="77725878"/>
<dbReference type="SFLD" id="SFLDS00005">
    <property type="entry name" value="Isoprenoid_Synthase_Type_I"/>
    <property type="match status" value="1"/>
</dbReference>
<dbReference type="InterPro" id="IPR019845">
    <property type="entry name" value="Squalene/phytoene_synthase_CS"/>
</dbReference>
<dbReference type="InterPro" id="IPR008949">
    <property type="entry name" value="Isoprenoid_synthase_dom_sf"/>
</dbReference>
<keyword evidence="13 20" id="KW-1133">Transmembrane helix</keyword>
<dbReference type="RefSeq" id="XP_052947713.1">
    <property type="nucleotide sequence ID" value="XM_053086677.1"/>
</dbReference>
<evidence type="ECO:0000256" key="3">
    <source>
        <dbReference type="ARBA" id="ARBA00005089"/>
    </source>
</evidence>
<evidence type="ECO:0000256" key="8">
    <source>
        <dbReference type="ARBA" id="ARBA00012396"/>
    </source>
</evidence>
<sequence>MLTYLQVHLLFVIPPILGLGFLYWPVLGRRDVFKMIWACALATIWTTPWDNFILSQAGWSYPEGSIVGKIYYVPLEEHLFFILQPIFLTLVHSIVAHSQLIPFRIPRLSDVSFRQGPAQVQAGSSTSEKSKAVPVSEHEHGKVQTLPRGVGMPAFWMGVTALGGVLVHESHGLEVLPIHLGLGKHAFYLGWILIWISPVCAFLTYLGAQFGRAEVISLAAGTAWLWLVDTIALRNEAWTISKETTLGFDVWRGLPIESNLLPASGFNPPLIDAGLLYGLQLAEDTLKKGSKSFEVAKLAFGREMRIGLVAVYAWCRVTDDLIDNAPTISDEGLEKGAILDVIRSHLTAAFSGAEPVALHRILSTIPGLTPEVTSAFHIFATLVPRLSPVEPFLELCKGYETDLKFLSIPETEAATGQETLRARMADKAFNVEEHLPIRTNEDLLQYADDVAGSIAAAICYLAWSVLSYPSGGDARRPVENLPWAADLHRNTLSPSSLSQAEKVRVETVRSARTMGRALQLVNIARDVAKDAMIARVYVPRSSFASTAALHSVLLPSSPASSPGEPKPKTDYSSYNLPLLEQADEMRYSSAGAIADLPPTARGGARAMAASYFEIGSAIRREGGKVDERGVKVEKKKRLKAAAKAMWGFS</sequence>
<dbReference type="PROSITE" id="PS01045">
    <property type="entry name" value="SQUALEN_PHYTOEN_SYN_2"/>
    <property type="match status" value="1"/>
</dbReference>
<dbReference type="SUPFAM" id="SSF48576">
    <property type="entry name" value="Terpenoid synthases"/>
    <property type="match status" value="1"/>
</dbReference>
<dbReference type="GO" id="GO:0045436">
    <property type="term" value="F:lycopene beta cyclase activity"/>
    <property type="evidence" value="ECO:0007669"/>
    <property type="project" value="UniProtKB-ARBA"/>
</dbReference>
<dbReference type="GO" id="GO:0016020">
    <property type="term" value="C:membrane"/>
    <property type="evidence" value="ECO:0007669"/>
    <property type="project" value="UniProtKB-SubCell"/>
</dbReference>
<comment type="subcellular location">
    <subcellularLocation>
        <location evidence="2">Membrane</location>
        <topology evidence="2">Multi-pass membrane protein</topology>
    </subcellularLocation>
</comment>
<evidence type="ECO:0000313" key="22">
    <source>
        <dbReference type="Proteomes" id="UP001164286"/>
    </source>
</evidence>
<evidence type="ECO:0000256" key="13">
    <source>
        <dbReference type="ARBA" id="ARBA00022989"/>
    </source>
</evidence>
<keyword evidence="14 20" id="KW-0472">Membrane</keyword>
<comment type="pathway">
    <text evidence="3">Carotenoid biosynthesis; beta-carotene biosynthesis.</text>
</comment>
<dbReference type="Proteomes" id="UP001164286">
    <property type="component" value="Unassembled WGS sequence"/>
</dbReference>
<keyword evidence="10" id="KW-0808">Transferase</keyword>
<comment type="catalytic activity">
    <reaction evidence="17">
        <text>gamma-carotene = all-trans-beta-carotene</text>
        <dbReference type="Rhea" id="RHEA:32239"/>
        <dbReference type="ChEBI" id="CHEBI:17579"/>
        <dbReference type="ChEBI" id="CHEBI:27740"/>
        <dbReference type="EC" id="5.5.1.19"/>
    </reaction>
</comment>
<accession>A0AA38LXW6</accession>
<evidence type="ECO:0000256" key="19">
    <source>
        <dbReference type="SAM" id="MobiDB-lite"/>
    </source>
</evidence>
<evidence type="ECO:0000256" key="11">
    <source>
        <dbReference type="ARBA" id="ARBA00022692"/>
    </source>
</evidence>
<keyword evidence="22" id="KW-1185">Reference proteome</keyword>
<comment type="similarity">
    <text evidence="5">In the N-terminal section; belongs to the lycopene beta-cyclase family.</text>
</comment>
<evidence type="ECO:0000256" key="20">
    <source>
        <dbReference type="SAM" id="Phobius"/>
    </source>
</evidence>
<evidence type="ECO:0000256" key="7">
    <source>
        <dbReference type="ARBA" id="ARBA00012242"/>
    </source>
</evidence>
<dbReference type="AlphaFoldDB" id="A0AA38LXW6"/>
<feature type="compositionally biased region" description="Basic and acidic residues" evidence="19">
    <location>
        <begin position="128"/>
        <end position="138"/>
    </location>
</feature>
<keyword evidence="15" id="KW-0413">Isomerase</keyword>
<comment type="catalytic activity">
    <reaction evidence="18">
        <text>all-trans-lycopene = gamma-carotene</text>
        <dbReference type="Rhea" id="RHEA:32219"/>
        <dbReference type="ChEBI" id="CHEBI:15948"/>
        <dbReference type="ChEBI" id="CHEBI:27740"/>
        <dbReference type="EC" id="5.5.1.19"/>
    </reaction>
</comment>
<dbReference type="GO" id="GO:0016765">
    <property type="term" value="F:transferase activity, transferring alkyl or aryl (other than methyl) groups"/>
    <property type="evidence" value="ECO:0007669"/>
    <property type="project" value="InterPro"/>
</dbReference>
<comment type="catalytic activity">
    <reaction evidence="1">
        <text>2 (2E,6E,10E)-geranylgeranyl diphosphate = 15-cis-phytoene + 2 diphosphate</text>
        <dbReference type="Rhea" id="RHEA:34475"/>
        <dbReference type="ChEBI" id="CHEBI:27787"/>
        <dbReference type="ChEBI" id="CHEBI:33019"/>
        <dbReference type="ChEBI" id="CHEBI:58756"/>
        <dbReference type="EC" id="2.5.1.32"/>
    </reaction>
</comment>
<evidence type="ECO:0000256" key="18">
    <source>
        <dbReference type="ARBA" id="ARBA00029335"/>
    </source>
</evidence>
<dbReference type="NCBIfam" id="TIGR03462">
    <property type="entry name" value="CarR_dom_SF"/>
    <property type="match status" value="1"/>
</dbReference>
<dbReference type="PANTHER" id="PTHR31480">
    <property type="entry name" value="BIFUNCTIONAL LYCOPENE CYCLASE/PHYTOENE SYNTHASE"/>
    <property type="match status" value="1"/>
</dbReference>
<evidence type="ECO:0000256" key="15">
    <source>
        <dbReference type="ARBA" id="ARBA00023235"/>
    </source>
</evidence>
<dbReference type="SFLD" id="SFLDG01018">
    <property type="entry name" value="Squalene/Phytoene_Synthase_Lik"/>
    <property type="match status" value="1"/>
</dbReference>
<evidence type="ECO:0000256" key="5">
    <source>
        <dbReference type="ARBA" id="ARBA00008247"/>
    </source>
</evidence>
<evidence type="ECO:0000256" key="2">
    <source>
        <dbReference type="ARBA" id="ARBA00004141"/>
    </source>
</evidence>
<evidence type="ECO:0000256" key="6">
    <source>
        <dbReference type="ARBA" id="ARBA00008406"/>
    </source>
</evidence>
<dbReference type="EMBL" id="JAKWFO010000003">
    <property type="protein sequence ID" value="KAI9637936.1"/>
    <property type="molecule type" value="Genomic_DNA"/>
</dbReference>